<proteinExistence type="predicted"/>
<keyword evidence="4" id="KW-1185">Reference proteome</keyword>
<feature type="compositionally biased region" description="Gly residues" evidence="1">
    <location>
        <begin position="820"/>
        <end position="846"/>
    </location>
</feature>
<feature type="compositionally biased region" description="Pro residues" evidence="1">
    <location>
        <begin position="126"/>
        <end position="138"/>
    </location>
</feature>
<accession>A0A7D6ZMD8</accession>
<dbReference type="InterPro" id="IPR029501">
    <property type="entry name" value="EndoU_bac"/>
</dbReference>
<dbReference type="RefSeq" id="WP_181582021.1">
    <property type="nucleotide sequence ID" value="NZ_CP059399.1"/>
</dbReference>
<evidence type="ECO:0000313" key="4">
    <source>
        <dbReference type="Proteomes" id="UP000515512"/>
    </source>
</evidence>
<dbReference type="GO" id="GO:0004519">
    <property type="term" value="F:endonuclease activity"/>
    <property type="evidence" value="ECO:0007669"/>
    <property type="project" value="InterPro"/>
</dbReference>
<evidence type="ECO:0000313" key="3">
    <source>
        <dbReference type="EMBL" id="QLY30823.1"/>
    </source>
</evidence>
<evidence type="ECO:0000256" key="1">
    <source>
        <dbReference type="SAM" id="MobiDB-lite"/>
    </source>
</evidence>
<dbReference type="KEGG" id="nhu:H0264_38060"/>
<feature type="region of interest" description="Disordered" evidence="1">
    <location>
        <begin position="786"/>
        <end position="856"/>
    </location>
</feature>
<dbReference type="Pfam" id="PF14436">
    <property type="entry name" value="EndoU_bacteria"/>
    <property type="match status" value="1"/>
</dbReference>
<feature type="region of interest" description="Disordered" evidence="1">
    <location>
        <begin position="63"/>
        <end position="202"/>
    </location>
</feature>
<gene>
    <name evidence="3" type="ORF">H0264_38060</name>
</gene>
<feature type="domain" description="Bacterial EndoU nuclease" evidence="2">
    <location>
        <begin position="892"/>
        <end position="1008"/>
    </location>
</feature>
<protein>
    <submittedName>
        <fullName evidence="3">EndoU domain-containing protein</fullName>
    </submittedName>
</protein>
<dbReference type="Proteomes" id="UP000515512">
    <property type="component" value="Chromosome"/>
</dbReference>
<feature type="compositionally biased region" description="Polar residues" evidence="1">
    <location>
        <begin position="183"/>
        <end position="192"/>
    </location>
</feature>
<feature type="compositionally biased region" description="Pro residues" evidence="1">
    <location>
        <begin position="92"/>
        <end position="108"/>
    </location>
</feature>
<dbReference type="AlphaFoldDB" id="A0A7D6ZMD8"/>
<sequence length="1010" mass="105381">MPSSPTEKLAAPAWVSRQGGWLSSLKPDGVEGNSAAGGQIINHDGQTAASVVQTYARVRNVQSLRAGVSEISRQASPVSGPSMYYDGIPAAPSEPVPAQDPLPAPPTQPSTHQQPQVAKPIDGPLPSQPNPAPAPAQPNMPEVQPVDQKPKQDGPIPASPGQQAQPVVPAPAPVAVPAEGQPWQSAPNTTSEVVVGSGGQTIDSTVQTENGPVEVRARAEADGTYVWTAFPDGSHSFTFIPAGGTNQTTYTVPPGGDPATGATSVTIGDGKGNWVTDGVSPDGTPVRTVVEKQPDGVTYHETTITPGGSATKAYRPGNPEFSTPWVVRELDSNGYGYELDDRGRWEISPGADGKSLYTMLDSSGNTIATEEFARNGDLLSFSSANPDQRIVGMSLADARSKARDDFNKYFTSKYTTMSPDKLKDDPGLFARAQLIKVLDSLNADPNALVTIVHDGKNNLVMASFAGPNQVERVSIPLEKLGQTLVFDRHPDGQITDLDGNKMVFVDGVILRFTKSGEFILPPDVGTGIAHTSNRDYADGSVRDRKVQWADSTLYDYKEIPVPAGAPNNYKYYKVAGDRGLLVGDANHMWWATRPGEMLTIGDHLWRTALDVALIVGPSIAGRAISGAIGALRAAPRIRVGDFFQSAATPPVGSLPTRMVPGSAAPAVALPAAPKPAVPATSKGIAGQPRSIAFWPHAREATTVPPAIMRGLKSGPAVSAASSHTMFPRLGQVGAPAPHMPTQVPAAARTNSLVRTDASIAAQVRKVIFEAEVTTMIAAADRQAVTAVSRSGGQVVRASTPNGAGGAGMPRGSAGSPANVGGAGNPRGSGGSGTSGPPGKGPGGHGSGRFDPEDPGGIAEALILGERPASSVPPGLRTEVADQLAQRSGVPGEALEHVLFGEVKGAMPQGWHLLDEAMPDRAIMPRTLRTRPDGAVNAKVTMRDGTGQWLEKAGITHTFFPRGWTVQDVVEAGRLLLEATPKRGKVKVVYKGVRVVGLLARGKLSTFFPGG</sequence>
<evidence type="ECO:0000259" key="2">
    <source>
        <dbReference type="Pfam" id="PF14436"/>
    </source>
</evidence>
<organism evidence="3 4">
    <name type="scientific">Nocardia huaxiensis</name>
    <dbReference type="NCBI Taxonomy" id="2755382"/>
    <lineage>
        <taxon>Bacteria</taxon>
        <taxon>Bacillati</taxon>
        <taxon>Actinomycetota</taxon>
        <taxon>Actinomycetes</taxon>
        <taxon>Mycobacteriales</taxon>
        <taxon>Nocardiaceae</taxon>
        <taxon>Nocardia</taxon>
    </lineage>
</organism>
<dbReference type="EMBL" id="CP059399">
    <property type="protein sequence ID" value="QLY30823.1"/>
    <property type="molecule type" value="Genomic_DNA"/>
</dbReference>
<reference evidence="3 4" key="1">
    <citation type="submission" date="2020-07" db="EMBL/GenBank/DDBJ databases">
        <authorList>
            <person name="Zhuang K."/>
            <person name="Ran Y."/>
        </authorList>
    </citation>
    <scope>NUCLEOTIDE SEQUENCE [LARGE SCALE GENOMIC DNA]</scope>
    <source>
        <strain evidence="3 4">WCH-YHL-001</strain>
    </source>
</reference>
<name>A0A7D6ZMD8_9NOCA</name>
<feature type="compositionally biased region" description="Polar residues" evidence="1">
    <location>
        <begin position="786"/>
        <end position="801"/>
    </location>
</feature>